<gene>
    <name evidence="1" type="ORF">GRX66_02535</name>
</gene>
<sequence length="101" mass="11543">MSEHTDQLVRDIDEVVTDVFDLADRRRAKERAGSRRDAYEKGLTEVQRIAGKPQATKLAEWIQSQMREREAFPSAREVRKQGARICRESGHEVSTSSWLGA</sequence>
<reference evidence="1 2" key="1">
    <citation type="submission" date="2019-12" db="EMBL/GenBank/DDBJ databases">
        <title>Isolation and characterization of three novel carbon monoxide-oxidizing members of Halobacteria from salione crusts and soils.</title>
        <authorList>
            <person name="Myers M.R."/>
            <person name="King G.M."/>
        </authorList>
    </citation>
    <scope>NUCLEOTIDE SEQUENCE [LARGE SCALE GENOMIC DNA]</scope>
    <source>
        <strain evidence="1 2">PCN9</strain>
    </source>
</reference>
<evidence type="ECO:0000313" key="1">
    <source>
        <dbReference type="EMBL" id="MXR19536.1"/>
    </source>
</evidence>
<dbReference type="Proteomes" id="UP000471521">
    <property type="component" value="Unassembled WGS sequence"/>
</dbReference>
<evidence type="ECO:0000313" key="2">
    <source>
        <dbReference type="Proteomes" id="UP000471521"/>
    </source>
</evidence>
<proteinExistence type="predicted"/>
<dbReference type="RefSeq" id="WP_159525122.1">
    <property type="nucleotide sequence ID" value="NZ_WUUU01000008.1"/>
</dbReference>
<dbReference type="EMBL" id="WUUU01000008">
    <property type="protein sequence ID" value="MXR19536.1"/>
    <property type="molecule type" value="Genomic_DNA"/>
</dbReference>
<dbReference type="AlphaFoldDB" id="A0A6B0SFY6"/>
<accession>A0A6B0SFY6</accession>
<organism evidence="1 2">
    <name type="scientific">Halobacterium bonnevillei</name>
    <dbReference type="NCBI Taxonomy" id="2692200"/>
    <lineage>
        <taxon>Archaea</taxon>
        <taxon>Methanobacteriati</taxon>
        <taxon>Methanobacteriota</taxon>
        <taxon>Stenosarchaea group</taxon>
        <taxon>Halobacteria</taxon>
        <taxon>Halobacteriales</taxon>
        <taxon>Halobacteriaceae</taxon>
        <taxon>Halobacterium</taxon>
    </lineage>
</organism>
<comment type="caution">
    <text evidence="1">The sequence shown here is derived from an EMBL/GenBank/DDBJ whole genome shotgun (WGS) entry which is preliminary data.</text>
</comment>
<protein>
    <submittedName>
        <fullName evidence="1">Uncharacterized protein</fullName>
    </submittedName>
</protein>
<keyword evidence="2" id="KW-1185">Reference proteome</keyword>
<name>A0A6B0SFY6_9EURY</name>
<dbReference type="OrthoDB" id="197849at2157"/>